<dbReference type="Proteomes" id="UP000240009">
    <property type="component" value="Unassembled WGS sequence"/>
</dbReference>
<comment type="caution">
    <text evidence="1">The sequence shown here is derived from an EMBL/GenBank/DDBJ whole genome shotgun (WGS) entry which is preliminary data.</text>
</comment>
<evidence type="ECO:0000313" key="2">
    <source>
        <dbReference type="Proteomes" id="UP000240009"/>
    </source>
</evidence>
<dbReference type="SUPFAM" id="SSF52540">
    <property type="entry name" value="P-loop containing nucleoside triphosphate hydrolases"/>
    <property type="match status" value="1"/>
</dbReference>
<evidence type="ECO:0000313" key="1">
    <source>
        <dbReference type="EMBL" id="PQO30024.1"/>
    </source>
</evidence>
<sequence length="374" mass="43658">MPRKSNKFRFKKNATIGAPAAEEDAFFLEKCFVDTGDLEVLRDCENPKRLIIGRTGAGKTALLMRLQETEEHVITVSPFNLSVEFVSNSNVIRFFSELGVKLDLFYKLLWRHVFTVEILREKYAIHSRADQQRFWQSLPDIFKRDKRKKEALDYLKKHGESFFKETEERVKEATRKTESDLRASISGVLPNIDFSVGSARKLSDEQKVEVCHRGQEVVNQVKVRDLNEMFNLLTEGILTDKQQKFYVVIDGLDEHWIDDSIRFHLIRALIDTIREFQKVRTVKIVACLRTDLIERVFRYTRASGLQEEKMKGLYLHLHWTREELIQLVNQRVQYLVRDAFTNSEVTCLDILPVSKKSPTAFIDYEMPQKPGPPL</sequence>
<dbReference type="NCBIfam" id="NF047389">
    <property type="entry name" value="ATPase_Sll1717"/>
    <property type="match status" value="1"/>
</dbReference>
<protein>
    <submittedName>
        <fullName evidence="1">ATPase</fullName>
    </submittedName>
</protein>
<gene>
    <name evidence="1" type="ORF">C5Y96_15025</name>
</gene>
<name>A0A2S8FDM4_9BACT</name>
<organism evidence="1 2">
    <name type="scientific">Blastopirellula marina</name>
    <dbReference type="NCBI Taxonomy" id="124"/>
    <lineage>
        <taxon>Bacteria</taxon>
        <taxon>Pseudomonadati</taxon>
        <taxon>Planctomycetota</taxon>
        <taxon>Planctomycetia</taxon>
        <taxon>Pirellulales</taxon>
        <taxon>Pirellulaceae</taxon>
        <taxon>Blastopirellula</taxon>
    </lineage>
</organism>
<dbReference type="RefSeq" id="WP_105354887.1">
    <property type="nucleotide sequence ID" value="NZ_PUIA01000040.1"/>
</dbReference>
<reference evidence="1 2" key="1">
    <citation type="submission" date="2018-02" db="EMBL/GenBank/DDBJ databases">
        <title>Comparative genomes isolates from brazilian mangrove.</title>
        <authorList>
            <person name="Araujo J.E."/>
            <person name="Taketani R.G."/>
            <person name="Silva M.C.P."/>
            <person name="Loureco M.V."/>
            <person name="Andreote F.D."/>
        </authorList>
    </citation>
    <scope>NUCLEOTIDE SEQUENCE [LARGE SCALE GENOMIC DNA]</scope>
    <source>
        <strain evidence="1 2">HEX-2 MGV</strain>
    </source>
</reference>
<dbReference type="InterPro" id="IPR027417">
    <property type="entry name" value="P-loop_NTPase"/>
</dbReference>
<dbReference type="OrthoDB" id="100386at2"/>
<proteinExistence type="predicted"/>
<dbReference type="InterPro" id="IPR059206">
    <property type="entry name" value="Sll1717-like"/>
</dbReference>
<dbReference type="AlphaFoldDB" id="A0A2S8FDM4"/>
<dbReference type="EMBL" id="PUIA01000040">
    <property type="protein sequence ID" value="PQO30024.1"/>
    <property type="molecule type" value="Genomic_DNA"/>
</dbReference>
<accession>A0A2S8FDM4</accession>